<dbReference type="Gene3D" id="1.25.40.390">
    <property type="match status" value="1"/>
</dbReference>
<sequence>MRVLIYIGFATSILLGASCKKYLAEEPKKQASIKTVDQLEALVDNAPAFAYETNLTATYSTDDTEISKELYKNNVTAFAITNMQHYVSSTQGIENLATDALWTAEYKKIFTANVILKNIDLVTGDEASRKRVKADAHFIRAMSYWILVNNYCAPYSPANLNTLGLPLKRTVDYEESLNRATLKETYDFILADIEEAKKVVEADVDPRKTWRVSQKAISAFMSRYYLFTGDYPRSLSESNAALDSSVVGLIDYNTILPGKSASYSNPQAVVKYSELNDWNAAKFLYWKELYYCRFQSSPSQWFMPSNALLNLYDQTNDLRYKHFMIPNAGRRFSVVTPAAYRYTIFSDGRYLLSGPSIAEILLNKAEVLARQGDIQNALLTVNTLRQKRMSTYIALTANNKDEAIKQVLAERRRELPFVMRWYDMRRFSVNDYAADDITIQRDFYQVNSTGVDLNTPKVYTLDSKQYLVPINGVEMDASKGQIQQNPY</sequence>
<dbReference type="Proteomes" id="UP000190150">
    <property type="component" value="Unassembled WGS sequence"/>
</dbReference>
<keyword evidence="3" id="KW-0732">Signal</keyword>
<evidence type="ECO:0000256" key="3">
    <source>
        <dbReference type="ARBA" id="ARBA00022729"/>
    </source>
</evidence>
<protein>
    <submittedName>
        <fullName evidence="8">SusD family protein</fullName>
    </submittedName>
</protein>
<dbReference type="AlphaFoldDB" id="A0A1T5GEY7"/>
<dbReference type="PROSITE" id="PS51257">
    <property type="entry name" value="PROKAR_LIPOPROTEIN"/>
    <property type="match status" value="1"/>
</dbReference>
<dbReference type="SUPFAM" id="SSF48452">
    <property type="entry name" value="TPR-like"/>
    <property type="match status" value="1"/>
</dbReference>
<evidence type="ECO:0000256" key="1">
    <source>
        <dbReference type="ARBA" id="ARBA00004442"/>
    </source>
</evidence>
<reference evidence="9" key="1">
    <citation type="submission" date="2017-02" db="EMBL/GenBank/DDBJ databases">
        <authorList>
            <person name="Varghese N."/>
            <person name="Submissions S."/>
        </authorList>
    </citation>
    <scope>NUCLEOTIDE SEQUENCE [LARGE SCALE GENOMIC DNA]</scope>
    <source>
        <strain evidence="9">DSM 24091</strain>
    </source>
</reference>
<dbReference type="RefSeq" id="WP_079645648.1">
    <property type="nucleotide sequence ID" value="NZ_FUZF01000024.1"/>
</dbReference>
<dbReference type="Pfam" id="PF07980">
    <property type="entry name" value="SusD_RagB"/>
    <property type="match status" value="1"/>
</dbReference>
<keyword evidence="4" id="KW-0472">Membrane</keyword>
<name>A0A1T5GEY7_9SPHI</name>
<evidence type="ECO:0000256" key="5">
    <source>
        <dbReference type="ARBA" id="ARBA00023237"/>
    </source>
</evidence>
<organism evidence="8 9">
    <name type="scientific">Sphingobacterium nematocida</name>
    <dbReference type="NCBI Taxonomy" id="1513896"/>
    <lineage>
        <taxon>Bacteria</taxon>
        <taxon>Pseudomonadati</taxon>
        <taxon>Bacteroidota</taxon>
        <taxon>Sphingobacteriia</taxon>
        <taxon>Sphingobacteriales</taxon>
        <taxon>Sphingobacteriaceae</taxon>
        <taxon>Sphingobacterium</taxon>
    </lineage>
</organism>
<evidence type="ECO:0000256" key="4">
    <source>
        <dbReference type="ARBA" id="ARBA00023136"/>
    </source>
</evidence>
<gene>
    <name evidence="8" type="ORF">SAMN05660841_04004</name>
</gene>
<comment type="subcellular location">
    <subcellularLocation>
        <location evidence="1">Cell outer membrane</location>
    </subcellularLocation>
</comment>
<feature type="domain" description="SusD-like N-terminal" evidence="7">
    <location>
        <begin position="21"/>
        <end position="226"/>
    </location>
</feature>
<feature type="domain" description="RagB/SusD" evidence="6">
    <location>
        <begin position="357"/>
        <end position="487"/>
    </location>
</feature>
<evidence type="ECO:0000313" key="8">
    <source>
        <dbReference type="EMBL" id="SKC06976.1"/>
    </source>
</evidence>
<proteinExistence type="inferred from homology"/>
<evidence type="ECO:0000259" key="7">
    <source>
        <dbReference type="Pfam" id="PF14322"/>
    </source>
</evidence>
<dbReference type="OrthoDB" id="1094477at2"/>
<dbReference type="InterPro" id="IPR033985">
    <property type="entry name" value="SusD-like_N"/>
</dbReference>
<dbReference type="InterPro" id="IPR012944">
    <property type="entry name" value="SusD_RagB_dom"/>
</dbReference>
<accession>A0A1T5GEY7</accession>
<evidence type="ECO:0000259" key="6">
    <source>
        <dbReference type="Pfam" id="PF07980"/>
    </source>
</evidence>
<dbReference type="STRING" id="1513896.SAMN05660841_04004"/>
<dbReference type="EMBL" id="FUZF01000024">
    <property type="protein sequence ID" value="SKC06976.1"/>
    <property type="molecule type" value="Genomic_DNA"/>
</dbReference>
<evidence type="ECO:0000256" key="2">
    <source>
        <dbReference type="ARBA" id="ARBA00006275"/>
    </source>
</evidence>
<keyword evidence="9" id="KW-1185">Reference proteome</keyword>
<dbReference type="Pfam" id="PF14322">
    <property type="entry name" value="SusD-like_3"/>
    <property type="match status" value="1"/>
</dbReference>
<comment type="similarity">
    <text evidence="2">Belongs to the SusD family.</text>
</comment>
<evidence type="ECO:0000313" key="9">
    <source>
        <dbReference type="Proteomes" id="UP000190150"/>
    </source>
</evidence>
<dbReference type="GO" id="GO:0009279">
    <property type="term" value="C:cell outer membrane"/>
    <property type="evidence" value="ECO:0007669"/>
    <property type="project" value="UniProtKB-SubCell"/>
</dbReference>
<keyword evidence="5" id="KW-0998">Cell outer membrane</keyword>
<dbReference type="InterPro" id="IPR011990">
    <property type="entry name" value="TPR-like_helical_dom_sf"/>
</dbReference>